<proteinExistence type="predicted"/>
<name>A0A1H7VW87_9BACT</name>
<reference evidence="1 2" key="1">
    <citation type="submission" date="2016-10" db="EMBL/GenBank/DDBJ databases">
        <authorList>
            <person name="de Groot N.N."/>
        </authorList>
    </citation>
    <scope>NUCLEOTIDE SEQUENCE [LARGE SCALE GENOMIC DNA]</scope>
    <source>
        <strain evidence="1 2">DSM 8423</strain>
    </source>
</reference>
<accession>A0A1H7VW87</accession>
<sequence>MKRTVILFVLVILLFLEGCARLGGPAIVRDRFDYSVAVSESWKTQMLLNIVKVRYSDTPVFMDVTSVINLVGIQSTVNLAAGWSFPPNANAQAVGGTTTWGEKPTITYAPLTGDKFTRSLLTPITPYALLSLVQAGWPVRTLFSLCVKSINDMDNQSSAPGFARTEDPQFRKLLGMLEQTQKSGAVGTRIEKKDKQDTAIVVFRRKTDRETEERIMETRRMLGLKPESGEFKVIYGAAPTQEGEIAILTRSIMDIIIELASQIDVPTEHAAEGRTYATSPEIGEGEGQVPHLLRVHSGREKPVESFVAVNNRGFWFWIDDRDRKSKSIFTFLMILLSLAETGPAPPGPTVTVPISYHDGFETFVTKCENPSSQHLTKRPI</sequence>
<gene>
    <name evidence="1" type="ORF">SAMN04489760_1051</name>
</gene>
<dbReference type="STRING" id="43775.SAMN04489760_1051"/>
<dbReference type="OrthoDB" id="282364at2"/>
<protein>
    <submittedName>
        <fullName evidence="1">Uncharacterized protein</fullName>
    </submittedName>
</protein>
<evidence type="ECO:0000313" key="2">
    <source>
        <dbReference type="Proteomes" id="UP000198744"/>
    </source>
</evidence>
<organism evidence="1 2">
    <name type="scientific">Syntrophus gentianae</name>
    <dbReference type="NCBI Taxonomy" id="43775"/>
    <lineage>
        <taxon>Bacteria</taxon>
        <taxon>Pseudomonadati</taxon>
        <taxon>Thermodesulfobacteriota</taxon>
        <taxon>Syntrophia</taxon>
        <taxon>Syntrophales</taxon>
        <taxon>Syntrophaceae</taxon>
        <taxon>Syntrophus</taxon>
    </lineage>
</organism>
<evidence type="ECO:0000313" key="1">
    <source>
        <dbReference type="EMBL" id="SEM13543.1"/>
    </source>
</evidence>
<dbReference type="EMBL" id="FOBS01000005">
    <property type="protein sequence ID" value="SEM13543.1"/>
    <property type="molecule type" value="Genomic_DNA"/>
</dbReference>
<dbReference type="Proteomes" id="UP000198744">
    <property type="component" value="Unassembled WGS sequence"/>
</dbReference>
<dbReference type="AlphaFoldDB" id="A0A1H7VW87"/>
<dbReference type="RefSeq" id="WP_093882542.1">
    <property type="nucleotide sequence ID" value="NZ_FOBS01000005.1"/>
</dbReference>
<keyword evidence="2" id="KW-1185">Reference proteome</keyword>